<evidence type="ECO:0000256" key="2">
    <source>
        <dbReference type="ARBA" id="ARBA00009810"/>
    </source>
</evidence>
<dbReference type="NCBIfam" id="TIGR01786">
    <property type="entry name" value="TonB-hemlactrns"/>
    <property type="match status" value="1"/>
</dbReference>
<feature type="signal peptide" evidence="14">
    <location>
        <begin position="1"/>
        <end position="25"/>
    </location>
</feature>
<evidence type="ECO:0000256" key="5">
    <source>
        <dbReference type="ARBA" id="ARBA00022692"/>
    </source>
</evidence>
<evidence type="ECO:0000256" key="11">
    <source>
        <dbReference type="PROSITE-ProRule" id="PRU01360"/>
    </source>
</evidence>
<dbReference type="InterPro" id="IPR011276">
    <property type="entry name" value="TonB_haem/Hb_rcpt"/>
</dbReference>
<reference evidence="17 18" key="1">
    <citation type="submission" date="2018-03" db="EMBL/GenBank/DDBJ databases">
        <authorList>
            <person name="Keele B.F."/>
        </authorList>
    </citation>
    <scope>NUCLEOTIDE SEQUENCE [LARGE SCALE GENOMIC DNA]</scope>
    <source>
        <strain evidence="17 18">D20</strain>
    </source>
</reference>
<keyword evidence="5 11" id="KW-0812">Transmembrane</keyword>
<evidence type="ECO:0000256" key="4">
    <source>
        <dbReference type="ARBA" id="ARBA00022452"/>
    </source>
</evidence>
<evidence type="ECO:0000259" key="15">
    <source>
        <dbReference type="Pfam" id="PF00593"/>
    </source>
</evidence>
<dbReference type="EMBL" id="PZKC01000001">
    <property type="protein sequence ID" value="PTD97862.1"/>
    <property type="molecule type" value="Genomic_DNA"/>
</dbReference>
<dbReference type="SUPFAM" id="SSF56935">
    <property type="entry name" value="Porins"/>
    <property type="match status" value="1"/>
</dbReference>
<keyword evidence="18" id="KW-1185">Reference proteome</keyword>
<dbReference type="AlphaFoldDB" id="A0A2T4IJD5"/>
<dbReference type="InterPro" id="IPR039426">
    <property type="entry name" value="TonB-dep_rcpt-like"/>
</dbReference>
<reference evidence="17 18" key="2">
    <citation type="submission" date="2018-04" db="EMBL/GenBank/DDBJ databases">
        <title>Thauera lacus sp. nov., isolated from an saline lake in Inner Mongolia, China.</title>
        <authorList>
            <person name="Liang Q.-Y."/>
        </authorList>
    </citation>
    <scope>NUCLEOTIDE SEQUENCE [LARGE SCALE GENOMIC DNA]</scope>
    <source>
        <strain evidence="17 18">D20</strain>
    </source>
</reference>
<dbReference type="InterPro" id="IPR036942">
    <property type="entry name" value="Beta-barrel_TonB_sf"/>
</dbReference>
<dbReference type="NCBIfam" id="TIGR01785">
    <property type="entry name" value="TonB-hemin"/>
    <property type="match status" value="1"/>
</dbReference>
<dbReference type="Proteomes" id="UP000241193">
    <property type="component" value="Unassembled WGS sequence"/>
</dbReference>
<dbReference type="Gene3D" id="2.170.130.10">
    <property type="entry name" value="TonB-dependent receptor, plug domain"/>
    <property type="match status" value="1"/>
</dbReference>
<dbReference type="Pfam" id="PF00593">
    <property type="entry name" value="TonB_dep_Rec_b-barrel"/>
    <property type="match status" value="1"/>
</dbReference>
<feature type="short sequence motif" description="TonB C-terminal box" evidence="12">
    <location>
        <begin position="710"/>
        <end position="727"/>
    </location>
</feature>
<dbReference type="GO" id="GO:0015232">
    <property type="term" value="F:heme transmembrane transporter activity"/>
    <property type="evidence" value="ECO:0007669"/>
    <property type="project" value="InterPro"/>
</dbReference>
<evidence type="ECO:0000256" key="6">
    <source>
        <dbReference type="ARBA" id="ARBA00022729"/>
    </source>
</evidence>
<dbReference type="Pfam" id="PF07715">
    <property type="entry name" value="Plug"/>
    <property type="match status" value="1"/>
</dbReference>
<dbReference type="CDD" id="cd01347">
    <property type="entry name" value="ligand_gated_channel"/>
    <property type="match status" value="1"/>
</dbReference>
<keyword evidence="4 11" id="KW-1134">Transmembrane beta strand</keyword>
<dbReference type="PROSITE" id="PS52016">
    <property type="entry name" value="TONB_DEPENDENT_REC_3"/>
    <property type="match status" value="1"/>
</dbReference>
<dbReference type="GO" id="GO:0009279">
    <property type="term" value="C:cell outer membrane"/>
    <property type="evidence" value="ECO:0007669"/>
    <property type="project" value="UniProtKB-SubCell"/>
</dbReference>
<evidence type="ECO:0000256" key="13">
    <source>
        <dbReference type="RuleBase" id="RU003357"/>
    </source>
</evidence>
<evidence type="ECO:0000256" key="9">
    <source>
        <dbReference type="ARBA" id="ARBA00023170"/>
    </source>
</evidence>
<dbReference type="InterPro" id="IPR010917">
    <property type="entry name" value="TonB_rcpt_CS"/>
</dbReference>
<dbReference type="PANTHER" id="PTHR30069">
    <property type="entry name" value="TONB-DEPENDENT OUTER MEMBRANE RECEPTOR"/>
    <property type="match status" value="1"/>
</dbReference>
<accession>A0A2T4IJD5</accession>
<feature type="domain" description="TonB-dependent receptor-like beta-barrel" evidence="15">
    <location>
        <begin position="259"/>
        <end position="684"/>
    </location>
</feature>
<protein>
    <recommendedName>
        <fullName evidence="19">TonB-dependent hemoglobin/transferrin/lactoferrin family receptor</fullName>
    </recommendedName>
</protein>
<name>A0A2T4IJD5_9RHOO</name>
<feature type="domain" description="TonB-dependent receptor plug" evidence="16">
    <location>
        <begin position="45"/>
        <end position="154"/>
    </location>
</feature>
<evidence type="ECO:0000256" key="8">
    <source>
        <dbReference type="ARBA" id="ARBA00023136"/>
    </source>
</evidence>
<gene>
    <name evidence="17" type="ORF">C8261_00035</name>
</gene>
<feature type="chain" id="PRO_5015462242" description="TonB-dependent hemoglobin/transferrin/lactoferrin family receptor" evidence="14">
    <location>
        <begin position="26"/>
        <end position="727"/>
    </location>
</feature>
<dbReference type="InterPro" id="IPR037066">
    <property type="entry name" value="Plug_dom_sf"/>
</dbReference>
<evidence type="ECO:0000313" key="18">
    <source>
        <dbReference type="Proteomes" id="UP000241193"/>
    </source>
</evidence>
<proteinExistence type="inferred from homology"/>
<comment type="similarity">
    <text evidence="2 11 13">Belongs to the TonB-dependent receptor family.</text>
</comment>
<keyword evidence="3 11" id="KW-0813">Transport</keyword>
<evidence type="ECO:0000256" key="3">
    <source>
        <dbReference type="ARBA" id="ARBA00022448"/>
    </source>
</evidence>
<dbReference type="RefSeq" id="WP_107491622.1">
    <property type="nucleotide sequence ID" value="NZ_PZKC01000001.1"/>
</dbReference>
<keyword evidence="7 13" id="KW-0798">TonB box</keyword>
<dbReference type="PANTHER" id="PTHR30069:SF29">
    <property type="entry name" value="HEMOGLOBIN AND HEMOGLOBIN-HAPTOGLOBIN-BINDING PROTEIN 1-RELATED"/>
    <property type="match status" value="1"/>
</dbReference>
<keyword evidence="8 11" id="KW-0472">Membrane</keyword>
<dbReference type="Gene3D" id="2.40.170.20">
    <property type="entry name" value="TonB-dependent receptor, beta-barrel domain"/>
    <property type="match status" value="1"/>
</dbReference>
<dbReference type="InterPro" id="IPR012910">
    <property type="entry name" value="Plug_dom"/>
</dbReference>
<dbReference type="InterPro" id="IPR010949">
    <property type="entry name" value="TonB_Hb/transfer/lactofer_rcpt"/>
</dbReference>
<comment type="caution">
    <text evidence="17">The sequence shown here is derived from an EMBL/GenBank/DDBJ whole genome shotgun (WGS) entry which is preliminary data.</text>
</comment>
<dbReference type="InterPro" id="IPR000531">
    <property type="entry name" value="Beta-barrel_TonB"/>
</dbReference>
<dbReference type="GO" id="GO:0015344">
    <property type="term" value="F:siderophore uptake transmembrane transporter activity"/>
    <property type="evidence" value="ECO:0007669"/>
    <property type="project" value="TreeGrafter"/>
</dbReference>
<evidence type="ECO:0008006" key="19">
    <source>
        <dbReference type="Google" id="ProtNLM"/>
    </source>
</evidence>
<evidence type="ECO:0000259" key="16">
    <source>
        <dbReference type="Pfam" id="PF07715"/>
    </source>
</evidence>
<keyword evidence="10 11" id="KW-0998">Cell outer membrane</keyword>
<keyword evidence="6 14" id="KW-0732">Signal</keyword>
<dbReference type="PROSITE" id="PS01156">
    <property type="entry name" value="TONB_DEPENDENT_REC_2"/>
    <property type="match status" value="1"/>
</dbReference>
<dbReference type="OrthoDB" id="5332150at2"/>
<evidence type="ECO:0000256" key="14">
    <source>
        <dbReference type="SAM" id="SignalP"/>
    </source>
</evidence>
<evidence type="ECO:0000256" key="12">
    <source>
        <dbReference type="PROSITE-ProRule" id="PRU10144"/>
    </source>
</evidence>
<dbReference type="GO" id="GO:0044718">
    <property type="term" value="P:siderophore transmembrane transport"/>
    <property type="evidence" value="ECO:0007669"/>
    <property type="project" value="TreeGrafter"/>
</dbReference>
<keyword evidence="9" id="KW-0675">Receptor</keyword>
<organism evidence="17 18">
    <name type="scientific">Pseudothauera lacus</name>
    <dbReference type="NCBI Taxonomy" id="2136175"/>
    <lineage>
        <taxon>Bacteria</taxon>
        <taxon>Pseudomonadati</taxon>
        <taxon>Pseudomonadota</taxon>
        <taxon>Betaproteobacteria</taxon>
        <taxon>Rhodocyclales</taxon>
        <taxon>Zoogloeaceae</taxon>
        <taxon>Pseudothauera</taxon>
    </lineage>
</organism>
<evidence type="ECO:0000256" key="7">
    <source>
        <dbReference type="ARBA" id="ARBA00023077"/>
    </source>
</evidence>
<evidence type="ECO:0000256" key="10">
    <source>
        <dbReference type="ARBA" id="ARBA00023237"/>
    </source>
</evidence>
<sequence length="727" mass="80893">MRLRLRALLVVLGWLGASPAPSALAQEAVLPEVRVSADADEELLDDVAASASRIDAGQMRAQQVRNIKDAVRYEPGVAVSNKASRFGLSGFNIRGLEDNRVLMQIDGIRMPDTFKIGGYSSAGRDMADVAMLSGIDIFRGTGSARHGADALGGVVSYSTPSPEDVLRGRRFGGGLEVGVQRTDESLARVGTLAADGGPLRMLVRVVRRDAHETRSMGEVRGTGIHRTVANPQDARTDATLFKLAFVDSADYRAELTHEDFDRGVHTNVLSSITGLGTDTHTFDDYSRARWSLDQHFSATRLGDVKLKLFQQTSRTHQYTRQDFRTTAPAQTALIERIFELRQRHDGARLEGRYAPAAARHWLHWGVEYTRTRTEQARDGYSTRADGVVTRRVSFEDFPVRDFSPSEVRQWAVYVQDEVLLSESWSVLGSLRYDDHRLKPRPDQIYLSNPAAATPTTTHFTRLTPVLAAVWRFAPGYSGSVRYSHGFRPPPYDDVNTGFGNQGMYIVISNPALRPETSRGVELSLRRQDAASDWTLTAFDNFYRDFIETAQLDCPADPACDPTYFMTYQAVNVPRVRIRGVEGRLAYRFADNWVLHGSFAYARGRDQDSGKPVATVNPLSGALGLAYERGDWLLAVDVSGAARKRASDARESNRQFLPGGYAVVDVRLRWRFLPGGWLSVGVSNLFDRLYYHWADVPIADVHEPDSRAGPERYSQPGRKVAVSFGYEF</sequence>
<evidence type="ECO:0000313" key="17">
    <source>
        <dbReference type="EMBL" id="PTD97862.1"/>
    </source>
</evidence>
<comment type="subcellular location">
    <subcellularLocation>
        <location evidence="1 11">Cell outer membrane</location>
        <topology evidence="1 11">Multi-pass membrane protein</topology>
    </subcellularLocation>
</comment>
<evidence type="ECO:0000256" key="1">
    <source>
        <dbReference type="ARBA" id="ARBA00004571"/>
    </source>
</evidence>